<organism evidence="1 2">
    <name type="scientific">Thalassospira profundimaris</name>
    <dbReference type="NCBI Taxonomy" id="502049"/>
    <lineage>
        <taxon>Bacteria</taxon>
        <taxon>Pseudomonadati</taxon>
        <taxon>Pseudomonadota</taxon>
        <taxon>Alphaproteobacteria</taxon>
        <taxon>Rhodospirillales</taxon>
        <taxon>Thalassospiraceae</taxon>
        <taxon>Thalassospira</taxon>
    </lineage>
</organism>
<dbReference type="OrthoDB" id="7724949at2"/>
<dbReference type="EMBL" id="JPWF01000027">
    <property type="protein sequence ID" value="RCK30370.1"/>
    <property type="molecule type" value="Genomic_DNA"/>
</dbReference>
<dbReference type="AlphaFoldDB" id="A0A367VX58"/>
<sequence length="114" mass="13092">MPYKITYAADAERDFELIIDFLVESYISFGDSREDAITHALDRVIAITDDIEMLCEAPYRGTLHDDILPGLRHLTLGKAVIWFDIVEDCLEVRILAIFFGGQDHIRHMLARLLQ</sequence>
<name>A0A367VX58_9PROT</name>
<evidence type="ECO:0000313" key="1">
    <source>
        <dbReference type="EMBL" id="RCK30370.1"/>
    </source>
</evidence>
<reference evidence="1 2" key="1">
    <citation type="submission" date="2014-07" db="EMBL/GenBank/DDBJ databases">
        <title>Draft genome sequence of Thalassospira profundimaris 35.</title>
        <authorList>
            <person name="Lai Q."/>
            <person name="Shao Z."/>
        </authorList>
    </citation>
    <scope>NUCLEOTIDE SEQUENCE [LARGE SCALE GENOMIC DNA]</scope>
    <source>
        <strain evidence="1 2">35</strain>
    </source>
</reference>
<accession>A0A367VX58</accession>
<dbReference type="InterPro" id="IPR035093">
    <property type="entry name" value="RelE/ParE_toxin_dom_sf"/>
</dbReference>
<evidence type="ECO:0000313" key="2">
    <source>
        <dbReference type="Proteomes" id="UP000253226"/>
    </source>
</evidence>
<protein>
    <submittedName>
        <fullName evidence="1">Plasmid stabilization protein</fullName>
    </submittedName>
</protein>
<dbReference type="Proteomes" id="UP000253226">
    <property type="component" value="Unassembled WGS sequence"/>
</dbReference>
<gene>
    <name evidence="1" type="ORF">TH19_22530</name>
</gene>
<comment type="caution">
    <text evidence="1">The sequence shown here is derived from an EMBL/GenBank/DDBJ whole genome shotgun (WGS) entry which is preliminary data.</text>
</comment>
<dbReference type="Gene3D" id="3.30.2310.20">
    <property type="entry name" value="RelE-like"/>
    <property type="match status" value="1"/>
</dbReference>
<dbReference type="RefSeq" id="WP_114104474.1">
    <property type="nucleotide sequence ID" value="NZ_JPWF01000027.1"/>
</dbReference>
<proteinExistence type="predicted"/>